<accession>Q8KEZ5</accession>
<dbReference type="EMBL" id="AE006470">
    <property type="protein sequence ID" value="AAM71779.1"/>
    <property type="molecule type" value="Genomic_DNA"/>
</dbReference>
<organism evidence="4 5">
    <name type="scientific">Chlorobaculum tepidum (strain ATCC 49652 / DSM 12025 / NBRC 103806 / TLS)</name>
    <name type="common">Chlorobium tepidum</name>
    <dbReference type="NCBI Taxonomy" id="194439"/>
    <lineage>
        <taxon>Bacteria</taxon>
        <taxon>Pseudomonadati</taxon>
        <taxon>Chlorobiota</taxon>
        <taxon>Chlorobiia</taxon>
        <taxon>Chlorobiales</taxon>
        <taxon>Chlorobiaceae</taxon>
        <taxon>Chlorobaculum</taxon>
    </lineage>
</organism>
<feature type="region of interest" description="Disordered" evidence="2">
    <location>
        <begin position="66"/>
        <end position="86"/>
    </location>
</feature>
<dbReference type="CDD" id="cd08866">
    <property type="entry name" value="SRPBCC_11"/>
    <property type="match status" value="1"/>
</dbReference>
<evidence type="ECO:0000313" key="4">
    <source>
        <dbReference type="EMBL" id="AAM71779.1"/>
    </source>
</evidence>
<dbReference type="DNASU" id="1007806"/>
<dbReference type="EnsemblBacteria" id="AAM71779">
    <property type="protein sequence ID" value="AAM71779"/>
    <property type="gene ID" value="CT0537"/>
</dbReference>
<evidence type="ECO:0000256" key="2">
    <source>
        <dbReference type="SAM" id="MobiDB-lite"/>
    </source>
</evidence>
<dbReference type="HOGENOM" id="CLU_1072391_0_0_10"/>
<dbReference type="OrthoDB" id="597937at2"/>
<dbReference type="PANTHER" id="PTHR34060:SF1">
    <property type="entry name" value="POLYKETIDE CYCLASE _ DEHYDRASE AND LIPID TRANSPORT PROTEIN"/>
    <property type="match status" value="1"/>
</dbReference>
<keyword evidence="5" id="KW-1185">Reference proteome</keyword>
<protein>
    <recommendedName>
        <fullName evidence="3">Coenzyme Q-binding protein COQ10 START domain-containing protein</fullName>
    </recommendedName>
</protein>
<dbReference type="STRING" id="194439.CT0537"/>
<evidence type="ECO:0000256" key="1">
    <source>
        <dbReference type="ARBA" id="ARBA00008918"/>
    </source>
</evidence>
<reference evidence="4 5" key="1">
    <citation type="journal article" date="2002" name="Proc. Natl. Acad. Sci. U.S.A.">
        <title>The complete genome sequence of Chlorobium tepidum TLS, a photosynthetic, anaerobic, green-sulfur bacterium.</title>
        <authorList>
            <person name="Eisen J.A."/>
            <person name="Nelson K.E."/>
            <person name="Paulsen I.T."/>
            <person name="Heidelberg J.F."/>
            <person name="Wu M."/>
            <person name="Dodson R.J."/>
            <person name="Deboy R."/>
            <person name="Gwinn M.L."/>
            <person name="Nelson W.C."/>
            <person name="Haft D.H."/>
            <person name="Hickey E.K."/>
            <person name="Peterson J.D."/>
            <person name="Durkin A.S."/>
            <person name="Kolonay J.L."/>
            <person name="Yang F."/>
            <person name="Holt I."/>
            <person name="Umayam L.A."/>
            <person name="Mason T."/>
            <person name="Brenner M."/>
            <person name="Shea T.P."/>
            <person name="Parksey D."/>
            <person name="Nierman W.C."/>
            <person name="Feldblyum T.V."/>
            <person name="Hansen C.L."/>
            <person name="Craven M.B."/>
            <person name="Radune D."/>
            <person name="Vamathevan J."/>
            <person name="Khouri H."/>
            <person name="White O."/>
            <person name="Gruber T.M."/>
            <person name="Ketchum K.A."/>
            <person name="Venter J.C."/>
            <person name="Tettelin H."/>
            <person name="Bryant D.A."/>
            <person name="Fraser C.M."/>
        </authorList>
    </citation>
    <scope>NUCLEOTIDE SEQUENCE [LARGE SCALE GENOMIC DNA]</scope>
    <source>
        <strain evidence="5">ATCC 49652 / DSM 12025 / NBRC 103806 / TLS</strain>
    </source>
</reference>
<comment type="similarity">
    <text evidence="1">Belongs to the ribosome association toxin RatA family.</text>
</comment>
<dbReference type="Pfam" id="PF03364">
    <property type="entry name" value="Polyketide_cyc"/>
    <property type="match status" value="1"/>
</dbReference>
<dbReference type="KEGG" id="cte:CT0537"/>
<dbReference type="InterPro" id="IPR005031">
    <property type="entry name" value="COQ10_START"/>
</dbReference>
<name>Q8KEZ5_CHLTE</name>
<feature type="domain" description="Coenzyme Q-binding protein COQ10 START" evidence="3">
    <location>
        <begin position="118"/>
        <end position="249"/>
    </location>
</feature>
<sequence>MRHELDNPHAHATNNPCIRCLRHADRYARAVVSMLEVFASDKAEAKHNLFLKEGLCDIDKTLRSNDKRDTLRERPRNQTSSAMTLSPEKRARVMQGEILIDLNWLPDGVIGAKGSVFVEAEPPVVWRMLTDYDHLHETMPKVISSRLLETNNQTRIIAQSGKSGIFIFEKTVNFTLKVEEVFPEHLWFSQIGGDFQVYEGEWQLEAVEGKNGHATLLSYQAEIKPDFFAPQFVVSFVQSQDLPTILRAIRSYCEARAKG</sequence>
<dbReference type="AlphaFoldDB" id="Q8KEZ5"/>
<gene>
    <name evidence="4" type="ordered locus">CT0537</name>
</gene>
<dbReference type="eggNOG" id="COG3427">
    <property type="taxonomic scope" value="Bacteria"/>
</dbReference>
<dbReference type="SUPFAM" id="SSF55961">
    <property type="entry name" value="Bet v1-like"/>
    <property type="match status" value="1"/>
</dbReference>
<evidence type="ECO:0000259" key="3">
    <source>
        <dbReference type="Pfam" id="PF03364"/>
    </source>
</evidence>
<dbReference type="Proteomes" id="UP000001007">
    <property type="component" value="Chromosome"/>
</dbReference>
<dbReference type="InterPro" id="IPR023393">
    <property type="entry name" value="START-like_dom_sf"/>
</dbReference>
<feature type="compositionally biased region" description="Basic and acidic residues" evidence="2">
    <location>
        <begin position="66"/>
        <end position="76"/>
    </location>
</feature>
<dbReference type="Gene3D" id="3.30.530.20">
    <property type="match status" value="1"/>
</dbReference>
<dbReference type="PANTHER" id="PTHR34060">
    <property type="entry name" value="POLYKETIDE CYCLASE / DEHYDRASE AND LIPID TRANSPORT PROTEIN"/>
    <property type="match status" value="1"/>
</dbReference>
<evidence type="ECO:0000313" key="5">
    <source>
        <dbReference type="Proteomes" id="UP000001007"/>
    </source>
</evidence>
<proteinExistence type="inferred from homology"/>